<dbReference type="InterPro" id="IPR000055">
    <property type="entry name" value="Restrct_endonuc_typeI_TRD"/>
</dbReference>
<dbReference type="EMBL" id="LHXO01000078">
    <property type="protein sequence ID" value="KXA94155.1"/>
    <property type="molecule type" value="Genomic_DNA"/>
</dbReference>
<evidence type="ECO:0000313" key="5">
    <source>
        <dbReference type="EMBL" id="KXA94155.1"/>
    </source>
</evidence>
<proteinExistence type="inferred from homology"/>
<dbReference type="PANTHER" id="PTHR30408">
    <property type="entry name" value="TYPE-1 RESTRICTION ENZYME ECOKI SPECIFICITY PROTEIN"/>
    <property type="match status" value="1"/>
</dbReference>
<dbReference type="PANTHER" id="PTHR30408:SF12">
    <property type="entry name" value="TYPE I RESTRICTION ENZYME MJAVIII SPECIFICITY SUBUNIT"/>
    <property type="match status" value="1"/>
</dbReference>
<gene>
    <name evidence="5" type="ORF">AKJ65_05245</name>
</gene>
<dbReference type="AlphaFoldDB" id="A0A133UJ16"/>
<evidence type="ECO:0000256" key="1">
    <source>
        <dbReference type="ARBA" id="ARBA00010923"/>
    </source>
</evidence>
<accession>A0A133UJ16</accession>
<protein>
    <recommendedName>
        <fullName evidence="4">Type I restriction modification DNA specificity domain-containing protein</fullName>
    </recommendedName>
</protein>
<dbReference type="InterPro" id="IPR044946">
    <property type="entry name" value="Restrct_endonuc_typeI_TRD_sf"/>
</dbReference>
<keyword evidence="3" id="KW-0238">DNA-binding</keyword>
<dbReference type="SUPFAM" id="SSF116734">
    <property type="entry name" value="DNA methylase specificity domain"/>
    <property type="match status" value="2"/>
</dbReference>
<dbReference type="Proteomes" id="UP000070284">
    <property type="component" value="Unassembled WGS sequence"/>
</dbReference>
<reference evidence="5 6" key="1">
    <citation type="journal article" date="2016" name="Sci. Rep.">
        <title>Metabolic traits of an uncultured archaeal lineage -MSBL1- from brine pools of the Red Sea.</title>
        <authorList>
            <person name="Mwirichia R."/>
            <person name="Alam I."/>
            <person name="Rashid M."/>
            <person name="Vinu M."/>
            <person name="Ba-Alawi W."/>
            <person name="Anthony Kamau A."/>
            <person name="Kamanda Ngugi D."/>
            <person name="Goker M."/>
            <person name="Klenk H.P."/>
            <person name="Bajic V."/>
            <person name="Stingl U."/>
        </authorList>
    </citation>
    <scope>NUCLEOTIDE SEQUENCE [LARGE SCALE GENOMIC DNA]</scope>
    <source>
        <strain evidence="5">SCGC-AAA259E19</strain>
    </source>
</reference>
<organism evidence="5 6">
    <name type="scientific">candidate division MSBL1 archaeon SCGC-AAA259E19</name>
    <dbReference type="NCBI Taxonomy" id="1698264"/>
    <lineage>
        <taxon>Archaea</taxon>
        <taxon>Methanobacteriati</taxon>
        <taxon>Methanobacteriota</taxon>
        <taxon>candidate division MSBL1</taxon>
    </lineage>
</organism>
<comment type="caution">
    <text evidence="5">The sequence shown here is derived from an EMBL/GenBank/DDBJ whole genome shotgun (WGS) entry which is preliminary data.</text>
</comment>
<keyword evidence="6" id="KW-1185">Reference proteome</keyword>
<dbReference type="Gene3D" id="3.90.220.20">
    <property type="entry name" value="DNA methylase specificity domains"/>
    <property type="match status" value="2"/>
</dbReference>
<dbReference type="Pfam" id="PF01420">
    <property type="entry name" value="Methylase_S"/>
    <property type="match status" value="1"/>
</dbReference>
<evidence type="ECO:0000256" key="3">
    <source>
        <dbReference type="ARBA" id="ARBA00023125"/>
    </source>
</evidence>
<name>A0A133UJ16_9EURY</name>
<comment type="similarity">
    <text evidence="1">Belongs to the type-I restriction system S methylase family.</text>
</comment>
<dbReference type="GO" id="GO:0009307">
    <property type="term" value="P:DNA restriction-modification system"/>
    <property type="evidence" value="ECO:0007669"/>
    <property type="project" value="UniProtKB-KW"/>
</dbReference>
<dbReference type="GO" id="GO:0003677">
    <property type="term" value="F:DNA binding"/>
    <property type="evidence" value="ECO:0007669"/>
    <property type="project" value="UniProtKB-KW"/>
</dbReference>
<evidence type="ECO:0000256" key="2">
    <source>
        <dbReference type="ARBA" id="ARBA00022747"/>
    </source>
</evidence>
<evidence type="ECO:0000259" key="4">
    <source>
        <dbReference type="Pfam" id="PF01420"/>
    </source>
</evidence>
<keyword evidence="2" id="KW-0680">Restriction system</keyword>
<sequence length="316" mass="36343">MVPKKDTLQGFIYAYLSSWTGQSLVSKDNYGATVKHIEPKHLQEIPIPDIPEDEKKSIHNQIKESYQMREKARDLLNKSKHLLYEKLGIEDLNTSVVSSKDLNFRLDASYHNPAVRKIVNQLEDTNFPIEKVGEVTDRVYIPPRFKRVYVEKEYGIPFLQGSHVPLLKPFDLQYLSKKAVKDIERWIIHDNWILVTCSGTIGRIMITPSHWDGWSATQHILRLICSENSDVHSGYLATFLKTPYGQEQIKAQVYGAVVDELTEDQMTEVQIPIPEYGIQKEIGSPIIKAYESKEKANTIEQQAVESLENILNKYRS</sequence>
<evidence type="ECO:0000313" key="6">
    <source>
        <dbReference type="Proteomes" id="UP000070284"/>
    </source>
</evidence>
<feature type="domain" description="Type I restriction modification DNA specificity" evidence="4">
    <location>
        <begin position="160"/>
        <end position="299"/>
    </location>
</feature>
<dbReference type="InterPro" id="IPR052021">
    <property type="entry name" value="Type-I_RS_S_subunit"/>
</dbReference>